<evidence type="ECO:0000313" key="1">
    <source>
        <dbReference type="EMBL" id="SFS54422.1"/>
    </source>
</evidence>
<organism evidence="1 2">
    <name type="scientific">Zhouia amylolytica</name>
    <dbReference type="NCBI Taxonomy" id="376730"/>
    <lineage>
        <taxon>Bacteria</taxon>
        <taxon>Pseudomonadati</taxon>
        <taxon>Bacteroidota</taxon>
        <taxon>Flavobacteriia</taxon>
        <taxon>Flavobacteriales</taxon>
        <taxon>Flavobacteriaceae</taxon>
        <taxon>Zhouia</taxon>
    </lineage>
</organism>
<sequence>MKSIRYIVGVITLLIIYSCGSTQSAVSESDMAALSDLVEGRKFRIESDWADPTVTRAMMQVGAILGPQNSVARINLIGNDNYLEVRGDSVKSDLPYFGERQMGGGYNTNDIGIKIDEAARDMELHYLDSKKKYKMSFKAGNVDTNESYNVVIEIFSNKKTSIIVTSTERNSIRYEGTIMPLLEE</sequence>
<protein>
    <recommendedName>
        <fullName evidence="3">DUF4251 domain-containing protein</fullName>
    </recommendedName>
</protein>
<evidence type="ECO:0000313" key="2">
    <source>
        <dbReference type="Proteomes" id="UP000183209"/>
    </source>
</evidence>
<dbReference type="Proteomes" id="UP000183209">
    <property type="component" value="Unassembled WGS sequence"/>
</dbReference>
<reference evidence="1 2" key="1">
    <citation type="submission" date="2016-10" db="EMBL/GenBank/DDBJ databases">
        <authorList>
            <person name="de Groot N.N."/>
        </authorList>
    </citation>
    <scope>NUCLEOTIDE SEQUENCE [LARGE SCALE GENOMIC DNA]</scope>
    <source>
        <strain evidence="1 2">CGMCC 1.6114</strain>
    </source>
</reference>
<dbReference type="PROSITE" id="PS51257">
    <property type="entry name" value="PROKAR_LIPOPROTEIN"/>
    <property type="match status" value="1"/>
</dbReference>
<proteinExistence type="predicted"/>
<dbReference type="AlphaFoldDB" id="A0A1I6QPX5"/>
<dbReference type="Pfam" id="PF14059">
    <property type="entry name" value="DUF4251"/>
    <property type="match status" value="1"/>
</dbReference>
<evidence type="ECO:0008006" key="3">
    <source>
        <dbReference type="Google" id="ProtNLM"/>
    </source>
</evidence>
<dbReference type="RefSeq" id="WP_074977378.1">
    <property type="nucleotide sequence ID" value="NZ_FPAG01000002.1"/>
</dbReference>
<dbReference type="Gene3D" id="2.40.128.410">
    <property type="match status" value="1"/>
</dbReference>
<dbReference type="EMBL" id="FPAG01000002">
    <property type="protein sequence ID" value="SFS54422.1"/>
    <property type="molecule type" value="Genomic_DNA"/>
</dbReference>
<name>A0A1I6QPX5_9FLAO</name>
<accession>A0A1I6QPX5</accession>
<gene>
    <name evidence="1" type="ORF">SAMN04487906_0774</name>
</gene>
<dbReference type="InterPro" id="IPR025347">
    <property type="entry name" value="DUF4251"/>
</dbReference>